<dbReference type="GO" id="GO:0005783">
    <property type="term" value="C:endoplasmic reticulum"/>
    <property type="evidence" value="ECO:0007669"/>
    <property type="project" value="UniProtKB-SubCell"/>
</dbReference>
<evidence type="ECO:0000256" key="1">
    <source>
        <dbReference type="ARBA" id="ARBA00006817"/>
    </source>
</evidence>
<dbReference type="SUPFAM" id="SSF103111">
    <property type="entry name" value="Activator of Hsp90 ATPase, Aha1"/>
    <property type="match status" value="1"/>
</dbReference>
<protein>
    <submittedName>
        <fullName evidence="4">Activator of 90 kDa heat shock protein ATPase homolog 1-like</fullName>
    </submittedName>
</protein>
<dbReference type="SMART" id="SM01000">
    <property type="entry name" value="Aha1_N"/>
    <property type="match status" value="1"/>
</dbReference>
<dbReference type="GO" id="GO:0005829">
    <property type="term" value="C:cytosol"/>
    <property type="evidence" value="ECO:0007669"/>
    <property type="project" value="UniProtKB-SubCell"/>
</dbReference>
<dbReference type="Proteomes" id="UP001652580">
    <property type="component" value="Chromosome 17"/>
</dbReference>
<dbReference type="GeneID" id="103011660"/>
<dbReference type="Pfam" id="PF08327">
    <property type="entry name" value="AHSA1"/>
    <property type="match status" value="1"/>
</dbReference>
<dbReference type="InterPro" id="IPR015310">
    <property type="entry name" value="AHSA1-like_N"/>
</dbReference>
<dbReference type="PANTHER" id="PTHR13009">
    <property type="entry name" value="HEAT SHOCK PROTEIN 90 HSP90 CO-CHAPERONE AHA-1"/>
    <property type="match status" value="1"/>
</dbReference>
<dbReference type="InterPro" id="IPR036338">
    <property type="entry name" value="Aha1"/>
</dbReference>
<dbReference type="RefSeq" id="XP_007165033.2">
    <property type="nucleotide sequence ID" value="XM_007164971.2"/>
</dbReference>
<keyword evidence="3" id="KW-1185">Reference proteome</keyword>
<dbReference type="PANTHER" id="PTHR13009:SF7">
    <property type="entry name" value="ACTIVATOR OF 90 KDA HEAT SHOCK PROTEIN ATPASE HOMOLOG 1"/>
    <property type="match status" value="1"/>
</dbReference>
<comment type="similarity">
    <text evidence="1">Belongs to the AHA1 family.</text>
</comment>
<organism evidence="3 4">
    <name type="scientific">Balaenoptera acutorostrata</name>
    <name type="common">Common minke whale</name>
    <name type="synonym">Balaena rostrata</name>
    <dbReference type="NCBI Taxonomy" id="9767"/>
    <lineage>
        <taxon>Eukaryota</taxon>
        <taxon>Metazoa</taxon>
        <taxon>Chordata</taxon>
        <taxon>Craniata</taxon>
        <taxon>Vertebrata</taxon>
        <taxon>Euteleostomi</taxon>
        <taxon>Mammalia</taxon>
        <taxon>Eutheria</taxon>
        <taxon>Laurasiatheria</taxon>
        <taxon>Artiodactyla</taxon>
        <taxon>Whippomorpha</taxon>
        <taxon>Cetacea</taxon>
        <taxon>Mysticeti</taxon>
        <taxon>Balaenopteridae</taxon>
        <taxon>Balaenoptera</taxon>
    </lineage>
</organism>
<feature type="domain" description="Activator of Hsp90 ATPase AHSA1-like N-terminal" evidence="2">
    <location>
        <begin position="7"/>
        <end position="139"/>
    </location>
</feature>
<evidence type="ECO:0000259" key="2">
    <source>
        <dbReference type="SMART" id="SM01000"/>
    </source>
</evidence>
<dbReference type="InterPro" id="IPR013538">
    <property type="entry name" value="ASHA1/2-like_C"/>
</dbReference>
<dbReference type="GO" id="GO:0006457">
    <property type="term" value="P:protein folding"/>
    <property type="evidence" value="ECO:0007669"/>
    <property type="project" value="TreeGrafter"/>
</dbReference>
<name>A0A383YQ88_BALAC</name>
<dbReference type="Gene3D" id="3.15.10.20">
    <property type="entry name" value="Activator of Hsp90 ATPase Aha1, N-terminal domain"/>
    <property type="match status" value="1"/>
</dbReference>
<proteinExistence type="inferred from homology"/>
<reference evidence="4" key="1">
    <citation type="submission" date="2025-08" db="UniProtKB">
        <authorList>
            <consortium name="RefSeq"/>
        </authorList>
    </citation>
    <scope>IDENTIFICATION</scope>
</reference>
<dbReference type="Gene3D" id="3.30.530.20">
    <property type="match status" value="1"/>
</dbReference>
<evidence type="ECO:0000313" key="3">
    <source>
        <dbReference type="Proteomes" id="UP001652580"/>
    </source>
</evidence>
<dbReference type="STRING" id="310752.A0A383YQ88"/>
<dbReference type="InterPro" id="IPR023393">
    <property type="entry name" value="START-like_dom_sf"/>
</dbReference>
<dbReference type="GO" id="GO:0051087">
    <property type="term" value="F:protein-folding chaperone binding"/>
    <property type="evidence" value="ECO:0007669"/>
    <property type="project" value="InterPro"/>
</dbReference>
<dbReference type="GO" id="GO:0001671">
    <property type="term" value="F:ATPase activator activity"/>
    <property type="evidence" value="ECO:0007669"/>
    <property type="project" value="InterPro"/>
</dbReference>
<dbReference type="Pfam" id="PF09229">
    <property type="entry name" value="Aha1_N"/>
    <property type="match status" value="1"/>
</dbReference>
<gene>
    <name evidence="4" type="primary">LOC103011660</name>
</gene>
<accession>A0A383YQ88</accession>
<dbReference type="AlphaFoldDB" id="A0A383YQ88"/>
<dbReference type="CDD" id="cd08892">
    <property type="entry name" value="SRPBCC_Aha1"/>
    <property type="match status" value="1"/>
</dbReference>
<sequence>MVLKRTERDASNWSTDKLKTLFLAVRVQDEEGKCEVTQVNKLDGEASINNRKGKLIFFYEWSIKLNRTRTSKSGVQYKGHVEIPNLSDENTVDELEISVSPAKGEPDTNLVAIMKEEGVKLLREAMGIYISTLKTEFTQGMSLPTMNGEAVDPVGQPALKTEESKAKAVPSKTQARPVGVKIPTCKNTLRETFLTSPEELHRVFTTQELVWAFTHAPAMLEADKGGKFHLVDGNVSGEFTDLIPERHIVMKWRFKSWPEGHFATITLTFIDKNGETELCMEGRGIPAPEEERTQQGWQRYYFEGLKQTFGYGARLF</sequence>
<evidence type="ECO:0000313" key="4">
    <source>
        <dbReference type="RefSeq" id="XP_007165033.2"/>
    </source>
</evidence>
<dbReference type="GO" id="GO:0051879">
    <property type="term" value="F:Hsp90 protein binding"/>
    <property type="evidence" value="ECO:0007669"/>
    <property type="project" value="UniProtKB-ARBA"/>
</dbReference>
<dbReference type="KEGG" id="bacu:103011660"/>
<dbReference type="SUPFAM" id="SSF55961">
    <property type="entry name" value="Bet v1-like"/>
    <property type="match status" value="1"/>
</dbReference>
<dbReference type="InParanoid" id="A0A383YQ88"/>